<dbReference type="SUPFAM" id="SSF52833">
    <property type="entry name" value="Thioredoxin-like"/>
    <property type="match status" value="1"/>
</dbReference>
<dbReference type="Proteomes" id="UP000886101">
    <property type="component" value="Unassembled WGS sequence"/>
</dbReference>
<protein>
    <submittedName>
        <fullName evidence="6">TlpA family protein disulfide reductase</fullName>
    </submittedName>
</protein>
<comment type="subcellular location">
    <subcellularLocation>
        <location evidence="1">Cell envelope</location>
    </subcellularLocation>
</comment>
<keyword evidence="4" id="KW-0732">Signal</keyword>
<evidence type="ECO:0000313" key="6">
    <source>
        <dbReference type="EMBL" id="HHI98195.1"/>
    </source>
</evidence>
<dbReference type="InterPro" id="IPR013766">
    <property type="entry name" value="Thioredoxin_domain"/>
</dbReference>
<dbReference type="InterPro" id="IPR017937">
    <property type="entry name" value="Thioredoxin_CS"/>
</dbReference>
<dbReference type="Gene3D" id="3.40.30.10">
    <property type="entry name" value="Glutaredoxin"/>
    <property type="match status" value="1"/>
</dbReference>
<feature type="domain" description="Thioredoxin" evidence="5">
    <location>
        <begin position="20"/>
        <end position="165"/>
    </location>
</feature>
<name>A0A7V5P1R7_9BACT</name>
<evidence type="ECO:0000256" key="4">
    <source>
        <dbReference type="SAM" id="SignalP"/>
    </source>
</evidence>
<dbReference type="InterPro" id="IPR013740">
    <property type="entry name" value="Redoxin"/>
</dbReference>
<dbReference type="PROSITE" id="PS00194">
    <property type="entry name" value="THIOREDOXIN_1"/>
    <property type="match status" value="1"/>
</dbReference>
<dbReference type="GO" id="GO:0016491">
    <property type="term" value="F:oxidoreductase activity"/>
    <property type="evidence" value="ECO:0007669"/>
    <property type="project" value="InterPro"/>
</dbReference>
<dbReference type="AlphaFoldDB" id="A0A7V5P1R7"/>
<comment type="caution">
    <text evidence="6">The sequence shown here is derived from an EMBL/GenBank/DDBJ whole genome shotgun (WGS) entry which is preliminary data.</text>
</comment>
<reference evidence="6" key="1">
    <citation type="journal article" date="2020" name="mSystems">
        <title>Genome- and Community-Level Interaction Insights into Carbon Utilization and Element Cycling Functions of Hydrothermarchaeota in Hydrothermal Sediment.</title>
        <authorList>
            <person name="Zhou Z."/>
            <person name="Liu Y."/>
            <person name="Xu W."/>
            <person name="Pan J."/>
            <person name="Luo Z.H."/>
            <person name="Li M."/>
        </authorList>
    </citation>
    <scope>NUCLEOTIDE SEQUENCE [LARGE SCALE GENOMIC DNA]</scope>
    <source>
        <strain evidence="6">HyVt-533</strain>
    </source>
</reference>
<feature type="chain" id="PRO_5030622337" evidence="4">
    <location>
        <begin position="23"/>
        <end position="167"/>
    </location>
</feature>
<gene>
    <name evidence="6" type="ORF">ENJ96_10180</name>
</gene>
<dbReference type="PANTHER" id="PTHR42852">
    <property type="entry name" value="THIOL:DISULFIDE INTERCHANGE PROTEIN DSBE"/>
    <property type="match status" value="1"/>
</dbReference>
<evidence type="ECO:0000256" key="2">
    <source>
        <dbReference type="ARBA" id="ARBA00022748"/>
    </source>
</evidence>
<accession>A0A7V5P1R7</accession>
<sequence length="167" mass="19119">MRKKAFGLVTLLLFLGLAGALAAQQLPWELKIRVFNGHKELKFEDFKGKVLLINFFATYCPPCQVELLEFSDLYRKFKPEGLEIISFMVDRGGERVLPHIIHSKNIKYYVAIADEAVLSAFKWPDILPTTFLVDQNGRIVKKFVGYAGKKVLEEEILNLLKQNDTQT</sequence>
<organism evidence="6">
    <name type="scientific">Thermodesulfatator atlanticus</name>
    <dbReference type="NCBI Taxonomy" id="501497"/>
    <lineage>
        <taxon>Bacteria</taxon>
        <taxon>Pseudomonadati</taxon>
        <taxon>Thermodesulfobacteriota</taxon>
        <taxon>Thermodesulfobacteria</taxon>
        <taxon>Thermodesulfobacteriales</taxon>
        <taxon>Thermodesulfatatoraceae</taxon>
        <taxon>Thermodesulfatator</taxon>
    </lineage>
</organism>
<dbReference type="CDD" id="cd02966">
    <property type="entry name" value="TlpA_like_family"/>
    <property type="match status" value="1"/>
</dbReference>
<dbReference type="GO" id="GO:0030313">
    <property type="term" value="C:cell envelope"/>
    <property type="evidence" value="ECO:0007669"/>
    <property type="project" value="UniProtKB-SubCell"/>
</dbReference>
<dbReference type="InterPro" id="IPR050553">
    <property type="entry name" value="Thioredoxin_ResA/DsbE_sf"/>
</dbReference>
<dbReference type="GO" id="GO:0017004">
    <property type="term" value="P:cytochrome complex assembly"/>
    <property type="evidence" value="ECO:0007669"/>
    <property type="project" value="UniProtKB-KW"/>
</dbReference>
<feature type="signal peptide" evidence="4">
    <location>
        <begin position="1"/>
        <end position="22"/>
    </location>
</feature>
<evidence type="ECO:0000259" key="5">
    <source>
        <dbReference type="PROSITE" id="PS51352"/>
    </source>
</evidence>
<dbReference type="InterPro" id="IPR036249">
    <property type="entry name" value="Thioredoxin-like_sf"/>
</dbReference>
<dbReference type="Pfam" id="PF08534">
    <property type="entry name" value="Redoxin"/>
    <property type="match status" value="1"/>
</dbReference>
<evidence type="ECO:0000256" key="1">
    <source>
        <dbReference type="ARBA" id="ARBA00004196"/>
    </source>
</evidence>
<keyword evidence="2" id="KW-0201">Cytochrome c-type biogenesis</keyword>
<keyword evidence="3" id="KW-0676">Redox-active center</keyword>
<dbReference type="PANTHER" id="PTHR42852:SF17">
    <property type="entry name" value="THIOREDOXIN-LIKE PROTEIN HI_1115"/>
    <property type="match status" value="1"/>
</dbReference>
<dbReference type="EMBL" id="DROK01000300">
    <property type="protein sequence ID" value="HHI98195.1"/>
    <property type="molecule type" value="Genomic_DNA"/>
</dbReference>
<proteinExistence type="predicted"/>
<evidence type="ECO:0000256" key="3">
    <source>
        <dbReference type="ARBA" id="ARBA00023284"/>
    </source>
</evidence>
<dbReference type="PROSITE" id="PS51352">
    <property type="entry name" value="THIOREDOXIN_2"/>
    <property type="match status" value="1"/>
</dbReference>